<evidence type="ECO:0000256" key="2">
    <source>
        <dbReference type="SAM" id="SignalP"/>
    </source>
</evidence>
<dbReference type="PROSITE" id="PS51257">
    <property type="entry name" value="PROKAR_LIPOPROTEIN"/>
    <property type="match status" value="1"/>
</dbReference>
<dbReference type="Proteomes" id="UP000259636">
    <property type="component" value="Chromosome"/>
</dbReference>
<keyword evidence="2" id="KW-0732">Signal</keyword>
<dbReference type="EMBL" id="CP031742">
    <property type="protein sequence ID" value="AXQ55482.1"/>
    <property type="molecule type" value="Genomic_DNA"/>
</dbReference>
<dbReference type="RefSeq" id="WP_117349399.1">
    <property type="nucleotide sequence ID" value="NZ_CP031742.1"/>
</dbReference>
<feature type="compositionally biased region" description="Low complexity" evidence="1">
    <location>
        <begin position="35"/>
        <end position="50"/>
    </location>
</feature>
<feature type="signal peptide" evidence="2">
    <location>
        <begin position="1"/>
        <end position="22"/>
    </location>
</feature>
<feature type="compositionally biased region" description="Basic and acidic residues" evidence="1">
    <location>
        <begin position="53"/>
        <end position="62"/>
    </location>
</feature>
<gene>
    <name evidence="3" type="ORF">D0C37_13310</name>
</gene>
<feature type="region of interest" description="Disordered" evidence="1">
    <location>
        <begin position="23"/>
        <end position="62"/>
    </location>
</feature>
<reference evidence="3 4" key="1">
    <citation type="submission" date="2018-08" db="EMBL/GenBank/DDBJ databases">
        <authorList>
            <person name="Ferrada E.E."/>
            <person name="Latorre B.A."/>
        </authorList>
    </citation>
    <scope>NUCLEOTIDE SEQUENCE [LARGE SCALE GENOMIC DNA]</scope>
    <source>
        <strain evidence="3 4">VK-A60T</strain>
    </source>
</reference>
<evidence type="ECO:0000256" key="1">
    <source>
        <dbReference type="SAM" id="MobiDB-lite"/>
    </source>
</evidence>
<evidence type="ECO:0008006" key="5">
    <source>
        <dbReference type="Google" id="ProtNLM"/>
    </source>
</evidence>
<proteinExistence type="predicted"/>
<dbReference type="KEGG" id="sky:D0C37_13310"/>
<dbReference type="AlphaFoldDB" id="A0A385DAR0"/>
<organism evidence="3 4">
    <name type="scientific">Streptomyces koyangensis</name>
    <dbReference type="NCBI Taxonomy" id="188770"/>
    <lineage>
        <taxon>Bacteria</taxon>
        <taxon>Bacillati</taxon>
        <taxon>Actinomycetota</taxon>
        <taxon>Actinomycetes</taxon>
        <taxon>Kitasatosporales</taxon>
        <taxon>Streptomycetaceae</taxon>
        <taxon>Streptomyces</taxon>
        <taxon>Streptomyces aurantiacus group</taxon>
    </lineage>
</organism>
<feature type="chain" id="PRO_5038829749" description="Lipoprotein" evidence="2">
    <location>
        <begin position="23"/>
        <end position="224"/>
    </location>
</feature>
<protein>
    <recommendedName>
        <fullName evidence="5">Lipoprotein</fullName>
    </recommendedName>
</protein>
<dbReference type="GeneID" id="300115161"/>
<name>A0A385DAR0_9ACTN</name>
<evidence type="ECO:0000313" key="4">
    <source>
        <dbReference type="Proteomes" id="UP000259636"/>
    </source>
</evidence>
<sequence>MNRRTSPALTALATATALLLVACGGESSEPDEKTPGSGENSAEASAAPSGKESGADAIDRPEMKFPGDMEVVLDWSQPSDADQAAALHDAGEYMTAVNFGIDKQDPENSAYKFYVVPLSSAHTFAKDMIKKHVDAGLTGTGSLRFSNGKVKVSDSGNSASVTFCRDESKYFNKEVTSGKVQKTGVDENSYYAFTLIMDRAKTPNGLWRAKDIAAERAASECVGV</sequence>
<accession>A0A385DAR0</accession>
<evidence type="ECO:0000313" key="3">
    <source>
        <dbReference type="EMBL" id="AXQ55482.1"/>
    </source>
</evidence>